<feature type="chain" id="PRO_5039676658" evidence="2">
    <location>
        <begin position="24"/>
        <end position="318"/>
    </location>
</feature>
<dbReference type="RefSeq" id="WP_143446578.1">
    <property type="nucleotide sequence ID" value="NZ_FWXV01000004.1"/>
</dbReference>
<dbReference type="PROSITE" id="PS51257">
    <property type="entry name" value="PROKAR_LIPOPROTEIN"/>
    <property type="match status" value="1"/>
</dbReference>
<gene>
    <name evidence="3" type="ORF">SAMN05661093_05142</name>
</gene>
<dbReference type="OrthoDB" id="3662742at2"/>
<keyword evidence="4" id="KW-1185">Reference proteome</keyword>
<dbReference type="AlphaFoldDB" id="A0A1Y5XSA6"/>
<feature type="region of interest" description="Disordered" evidence="1">
    <location>
        <begin position="297"/>
        <end position="318"/>
    </location>
</feature>
<sequence length="318" mass="32859">MLRACLVLLVVVLAGCGARPSTTGPVDLPAKPADFVDVFTWSQGVPAGAQPISWSFKGPHFGYQFGAQAVRPDMDETSGGLEGGPARAAAGHEFLVLYRLQGDDTYAPPPETPLTVEVVVSGARKRLPKPLDRGTALIVSVPLGGDATLEVTDDRPYQLSVRNGLGAGSAPSSSDAAPKAGAGQVKWGDGKYTGQGAYQGVRTSGPLAVTLDLGTRSELADSLPGVGAAATKQVWLRLPDAKISTDDAELKVDLARSVSLSLPGGPKISPRQSASGLLFSVPEPFTGGTLTIAPEFPATSTAKWSQKPEPKQIPLTVA</sequence>
<name>A0A1Y5XSA6_KIBAR</name>
<evidence type="ECO:0000313" key="3">
    <source>
        <dbReference type="EMBL" id="SMD14842.1"/>
    </source>
</evidence>
<accession>A0A1Y5XSA6</accession>
<feature type="signal peptide" evidence="2">
    <location>
        <begin position="1"/>
        <end position="23"/>
    </location>
</feature>
<evidence type="ECO:0000256" key="2">
    <source>
        <dbReference type="SAM" id="SignalP"/>
    </source>
</evidence>
<organism evidence="3 4">
    <name type="scientific">Kibdelosporangium aridum</name>
    <dbReference type="NCBI Taxonomy" id="2030"/>
    <lineage>
        <taxon>Bacteria</taxon>
        <taxon>Bacillati</taxon>
        <taxon>Actinomycetota</taxon>
        <taxon>Actinomycetes</taxon>
        <taxon>Pseudonocardiales</taxon>
        <taxon>Pseudonocardiaceae</taxon>
        <taxon>Kibdelosporangium</taxon>
    </lineage>
</organism>
<proteinExistence type="predicted"/>
<keyword evidence="2" id="KW-0732">Signal</keyword>
<evidence type="ECO:0000313" key="4">
    <source>
        <dbReference type="Proteomes" id="UP000192674"/>
    </source>
</evidence>
<evidence type="ECO:0000256" key="1">
    <source>
        <dbReference type="SAM" id="MobiDB-lite"/>
    </source>
</evidence>
<feature type="region of interest" description="Disordered" evidence="1">
    <location>
        <begin position="162"/>
        <end position="188"/>
    </location>
</feature>
<feature type="compositionally biased region" description="Low complexity" evidence="1">
    <location>
        <begin position="168"/>
        <end position="183"/>
    </location>
</feature>
<reference evidence="3 4" key="1">
    <citation type="submission" date="2017-04" db="EMBL/GenBank/DDBJ databases">
        <authorList>
            <person name="Afonso C.L."/>
            <person name="Miller P.J."/>
            <person name="Scott M.A."/>
            <person name="Spackman E."/>
            <person name="Goraichik I."/>
            <person name="Dimitrov K.M."/>
            <person name="Suarez D.L."/>
            <person name="Swayne D.E."/>
        </authorList>
    </citation>
    <scope>NUCLEOTIDE SEQUENCE [LARGE SCALE GENOMIC DNA]</scope>
    <source>
        <strain evidence="3 4">DSM 43828</strain>
    </source>
</reference>
<dbReference type="EMBL" id="FWXV01000004">
    <property type="protein sequence ID" value="SMD14842.1"/>
    <property type="molecule type" value="Genomic_DNA"/>
</dbReference>
<protein>
    <submittedName>
        <fullName evidence="3">Uncharacterized protein</fullName>
    </submittedName>
</protein>
<dbReference type="Proteomes" id="UP000192674">
    <property type="component" value="Unassembled WGS sequence"/>
</dbReference>